<dbReference type="InterPro" id="IPR015943">
    <property type="entry name" value="WD40/YVTN_repeat-like_dom_sf"/>
</dbReference>
<organism evidence="10 11">
    <name type="scientific">Chlamydomonas incerta</name>
    <dbReference type="NCBI Taxonomy" id="51695"/>
    <lineage>
        <taxon>Eukaryota</taxon>
        <taxon>Viridiplantae</taxon>
        <taxon>Chlorophyta</taxon>
        <taxon>core chlorophytes</taxon>
        <taxon>Chlorophyceae</taxon>
        <taxon>CS clade</taxon>
        <taxon>Chlamydomonadales</taxon>
        <taxon>Chlamydomonadaceae</taxon>
        <taxon>Chlamydomonas</taxon>
    </lineage>
</organism>
<dbReference type="OrthoDB" id="538354at2759"/>
<dbReference type="SUPFAM" id="SSF50978">
    <property type="entry name" value="WD40 repeat-like"/>
    <property type="match status" value="1"/>
</dbReference>
<dbReference type="InterPro" id="IPR002893">
    <property type="entry name" value="Znf_MYND"/>
</dbReference>
<dbReference type="Gene3D" id="6.10.140.2220">
    <property type="match status" value="1"/>
</dbReference>
<dbReference type="PANTHER" id="PTHR44019">
    <property type="entry name" value="WD REPEAT-CONTAINING PROTEIN 55"/>
    <property type="match status" value="1"/>
</dbReference>
<proteinExistence type="predicted"/>
<evidence type="ECO:0000256" key="7">
    <source>
        <dbReference type="PROSITE-ProRule" id="PRU00221"/>
    </source>
</evidence>
<sequence length="729" mass="73682">METFFPEDSPLRFWLCNASVSQIACTVTWPPIIAVTGYAPCVRAWAPTSRDEPEFKPVQQLLEVDGERFVAVAVKGDLLVAADASPSGRISIWDTATWQRQQTVTAGAPVTALDASRTYIAAGTAAGYVRVWRRQSAADATFTQYFVPDVQLDTLPICTVRLGPLRQQGAAGAGVEGGAGTTASDSVMVVHTRGNGRVSAWRLSDAKIIGTLGRPPPASGSPAQAEALLSANVVVAVLGRDGTLLTASWLPGGPPLLQWVNPLARSGSEVPGVSQHLAALTSRPLCCDADGNAIALGFEDGTVWVWGVLHSYQPPPPSAAPAAPETSHWRGYHRGAVGAVACLPHRPGGQLASAGADGCVKLWAMGSGQLLAVARLGWQVTSLAVNEVALVAGGAEGQVQVLVLVSEEQAAAGHSSRPTEQERAEAATAPGSGSAAGVTQYNYWFDARSPKQVAAAGGSGAGGGGAGVCGRAAEYPDAFAAFVPPRKQLTAADLHQQQSSSSNGGGDGDRGVADGGGSGASASEEEVESAEAEGAADPKASSFNMKAAIKGAQRSAADQAAAAEAEEAAKRAQLRAMGEAAGVARSRGAVQLDSATAALGRKCSNPSCLQREGVAELRAAGRGGGGSGAGAGGGGAAFKRCGACKSVVYCSAHCQSTHWRDGHKKECAALAAAWKAQQEAEAAAVAAALASGEDGEEGPPAVAPAAAPAPPPPPAAAGPIADSFLTELD</sequence>
<dbReference type="PROSITE" id="PS50865">
    <property type="entry name" value="ZF_MYND_2"/>
    <property type="match status" value="1"/>
</dbReference>
<name>A0A835WEE8_CHLIN</name>
<dbReference type="InterPro" id="IPR001680">
    <property type="entry name" value="WD40_rpt"/>
</dbReference>
<comment type="caution">
    <text evidence="10">The sequence shown here is derived from an EMBL/GenBank/DDBJ whole genome shotgun (WGS) entry which is preliminary data.</text>
</comment>
<dbReference type="SMART" id="SM00320">
    <property type="entry name" value="WD40"/>
    <property type="match status" value="3"/>
</dbReference>
<evidence type="ECO:0000256" key="4">
    <source>
        <dbReference type="ARBA" id="ARBA00022771"/>
    </source>
</evidence>
<evidence type="ECO:0000259" key="9">
    <source>
        <dbReference type="PROSITE" id="PS50865"/>
    </source>
</evidence>
<dbReference type="Proteomes" id="UP000650467">
    <property type="component" value="Unassembled WGS sequence"/>
</dbReference>
<dbReference type="EMBL" id="JAEHOC010000001">
    <property type="protein sequence ID" value="KAG2445917.1"/>
    <property type="molecule type" value="Genomic_DNA"/>
</dbReference>
<reference evidence="10" key="1">
    <citation type="journal article" date="2020" name="bioRxiv">
        <title>Comparative genomics of Chlamydomonas.</title>
        <authorList>
            <person name="Craig R.J."/>
            <person name="Hasan A.R."/>
            <person name="Ness R.W."/>
            <person name="Keightley P.D."/>
        </authorList>
    </citation>
    <scope>NUCLEOTIDE SEQUENCE</scope>
    <source>
        <strain evidence="10">SAG 7.73</strain>
    </source>
</reference>
<accession>A0A835WEE8</accession>
<keyword evidence="4 6" id="KW-0863">Zinc-finger</keyword>
<keyword evidence="1 7" id="KW-0853">WD repeat</keyword>
<gene>
    <name evidence="10" type="ORF">HXX76_000520</name>
</gene>
<keyword evidence="11" id="KW-1185">Reference proteome</keyword>
<keyword evidence="5" id="KW-0862">Zinc</keyword>
<feature type="region of interest" description="Disordered" evidence="8">
    <location>
        <begin position="412"/>
        <end position="434"/>
    </location>
</feature>
<evidence type="ECO:0000256" key="8">
    <source>
        <dbReference type="SAM" id="MobiDB-lite"/>
    </source>
</evidence>
<feature type="compositionally biased region" description="Pro residues" evidence="8">
    <location>
        <begin position="707"/>
        <end position="716"/>
    </location>
</feature>
<evidence type="ECO:0000256" key="3">
    <source>
        <dbReference type="ARBA" id="ARBA00022737"/>
    </source>
</evidence>
<evidence type="ECO:0000256" key="1">
    <source>
        <dbReference type="ARBA" id="ARBA00022574"/>
    </source>
</evidence>
<evidence type="ECO:0000256" key="5">
    <source>
        <dbReference type="ARBA" id="ARBA00022833"/>
    </source>
</evidence>
<evidence type="ECO:0000313" key="10">
    <source>
        <dbReference type="EMBL" id="KAG2445917.1"/>
    </source>
</evidence>
<dbReference type="GO" id="GO:0008270">
    <property type="term" value="F:zinc ion binding"/>
    <property type="evidence" value="ECO:0007669"/>
    <property type="project" value="UniProtKB-KW"/>
</dbReference>
<keyword evidence="2" id="KW-0479">Metal-binding</keyword>
<evidence type="ECO:0000313" key="11">
    <source>
        <dbReference type="Proteomes" id="UP000650467"/>
    </source>
</evidence>
<feature type="region of interest" description="Disordered" evidence="8">
    <location>
        <begin position="686"/>
        <end position="729"/>
    </location>
</feature>
<protein>
    <recommendedName>
        <fullName evidence="9">MYND-type domain-containing protein</fullName>
    </recommendedName>
</protein>
<dbReference type="PROSITE" id="PS50082">
    <property type="entry name" value="WD_REPEATS_2"/>
    <property type="match status" value="1"/>
</dbReference>
<feature type="domain" description="MYND-type" evidence="9">
    <location>
        <begin position="605"/>
        <end position="667"/>
    </location>
</feature>
<dbReference type="AlphaFoldDB" id="A0A835WEE8"/>
<dbReference type="Pfam" id="PF00400">
    <property type="entry name" value="WD40"/>
    <property type="match status" value="1"/>
</dbReference>
<evidence type="ECO:0000256" key="6">
    <source>
        <dbReference type="PROSITE-ProRule" id="PRU00134"/>
    </source>
</evidence>
<dbReference type="InterPro" id="IPR036322">
    <property type="entry name" value="WD40_repeat_dom_sf"/>
</dbReference>
<feature type="region of interest" description="Disordered" evidence="8">
    <location>
        <begin position="491"/>
        <end position="539"/>
    </location>
</feature>
<dbReference type="SUPFAM" id="SSF144232">
    <property type="entry name" value="HIT/MYND zinc finger-like"/>
    <property type="match status" value="1"/>
</dbReference>
<dbReference type="PANTHER" id="PTHR44019:SF8">
    <property type="entry name" value="POC1 CENTRIOLAR PROTEIN HOMOLOG"/>
    <property type="match status" value="1"/>
</dbReference>
<evidence type="ECO:0000256" key="2">
    <source>
        <dbReference type="ARBA" id="ARBA00022723"/>
    </source>
</evidence>
<keyword evidence="3" id="KW-0677">Repeat</keyword>
<dbReference type="Gene3D" id="2.130.10.10">
    <property type="entry name" value="YVTN repeat-like/Quinoprotein amine dehydrogenase"/>
    <property type="match status" value="2"/>
</dbReference>
<dbReference type="Pfam" id="PF01753">
    <property type="entry name" value="zf-MYND"/>
    <property type="match status" value="1"/>
</dbReference>
<feature type="repeat" description="WD" evidence="7">
    <location>
        <begin position="330"/>
        <end position="373"/>
    </location>
</feature>
<dbReference type="InterPro" id="IPR050505">
    <property type="entry name" value="WDR55/POC1"/>
</dbReference>